<feature type="non-terminal residue" evidence="1">
    <location>
        <position position="1"/>
    </location>
</feature>
<dbReference type="AlphaFoldDB" id="X1W064"/>
<proteinExistence type="predicted"/>
<dbReference type="EMBL" id="BARW01035347">
    <property type="protein sequence ID" value="GAJ19660.1"/>
    <property type="molecule type" value="Genomic_DNA"/>
</dbReference>
<evidence type="ECO:0000313" key="1">
    <source>
        <dbReference type="EMBL" id="GAJ19660.1"/>
    </source>
</evidence>
<protein>
    <submittedName>
        <fullName evidence="1">Uncharacterized protein</fullName>
    </submittedName>
</protein>
<gene>
    <name evidence="1" type="ORF">S12H4_55149</name>
</gene>
<accession>X1W064</accession>
<name>X1W064_9ZZZZ</name>
<sequence length="34" mass="3810">AQGIPSVSSKYSFLHISLNRELANPSRKVELVRL</sequence>
<organism evidence="1">
    <name type="scientific">marine sediment metagenome</name>
    <dbReference type="NCBI Taxonomy" id="412755"/>
    <lineage>
        <taxon>unclassified sequences</taxon>
        <taxon>metagenomes</taxon>
        <taxon>ecological metagenomes</taxon>
    </lineage>
</organism>
<reference evidence="1" key="1">
    <citation type="journal article" date="2014" name="Front. Microbiol.">
        <title>High frequency of phylogenetically diverse reductive dehalogenase-homologous genes in deep subseafloor sedimentary metagenomes.</title>
        <authorList>
            <person name="Kawai M."/>
            <person name="Futagami T."/>
            <person name="Toyoda A."/>
            <person name="Takaki Y."/>
            <person name="Nishi S."/>
            <person name="Hori S."/>
            <person name="Arai W."/>
            <person name="Tsubouchi T."/>
            <person name="Morono Y."/>
            <person name="Uchiyama I."/>
            <person name="Ito T."/>
            <person name="Fujiyama A."/>
            <person name="Inagaki F."/>
            <person name="Takami H."/>
        </authorList>
    </citation>
    <scope>NUCLEOTIDE SEQUENCE</scope>
    <source>
        <strain evidence="1">Expedition CK06-06</strain>
    </source>
</reference>
<comment type="caution">
    <text evidence="1">The sequence shown here is derived from an EMBL/GenBank/DDBJ whole genome shotgun (WGS) entry which is preliminary data.</text>
</comment>